<dbReference type="InterPro" id="IPR046331">
    <property type="entry name" value="GPAM1-like"/>
</dbReference>
<name>A0AAN7W8V3_9PEZI</name>
<feature type="compositionally biased region" description="Basic and acidic residues" evidence="1">
    <location>
        <begin position="113"/>
        <end position="140"/>
    </location>
</feature>
<dbReference type="PANTHER" id="PTHR46370">
    <property type="entry name" value="GPALPP MOTIFS-CONTAINING PROTEIN 1"/>
    <property type="match status" value="1"/>
</dbReference>
<feature type="domain" description="DUF3752" evidence="2">
    <location>
        <begin position="126"/>
        <end position="271"/>
    </location>
</feature>
<accession>A0AAN7W8V3</accession>
<feature type="compositionally biased region" description="Basic and acidic residues" evidence="1">
    <location>
        <begin position="169"/>
        <end position="180"/>
    </location>
</feature>
<evidence type="ECO:0000259" key="2">
    <source>
        <dbReference type="Pfam" id="PF12572"/>
    </source>
</evidence>
<feature type="compositionally biased region" description="Basic and acidic residues" evidence="1">
    <location>
        <begin position="198"/>
        <end position="224"/>
    </location>
</feature>
<evidence type="ECO:0000256" key="1">
    <source>
        <dbReference type="SAM" id="MobiDB-lite"/>
    </source>
</evidence>
<comment type="caution">
    <text evidence="3">The sequence shown here is derived from an EMBL/GenBank/DDBJ whole genome shotgun (WGS) entry which is preliminary data.</text>
</comment>
<evidence type="ECO:0000313" key="4">
    <source>
        <dbReference type="Proteomes" id="UP001310594"/>
    </source>
</evidence>
<feature type="region of interest" description="Disordered" evidence="1">
    <location>
        <begin position="1"/>
        <end position="255"/>
    </location>
</feature>
<dbReference type="InterPro" id="IPR022226">
    <property type="entry name" value="DUF3752"/>
</dbReference>
<protein>
    <recommendedName>
        <fullName evidence="2">DUF3752 domain-containing protein</fullName>
    </recommendedName>
</protein>
<dbReference type="Proteomes" id="UP001310594">
    <property type="component" value="Unassembled WGS sequence"/>
</dbReference>
<dbReference type="AlphaFoldDB" id="A0AAN7W8V3"/>
<dbReference type="PANTHER" id="PTHR46370:SF1">
    <property type="entry name" value="GPALPP MOTIFS-CONTAINING PROTEIN 1"/>
    <property type="match status" value="1"/>
</dbReference>
<feature type="compositionally biased region" description="Basic and acidic residues" evidence="1">
    <location>
        <begin position="19"/>
        <end position="28"/>
    </location>
</feature>
<dbReference type="EMBL" id="JAVRQU010000012">
    <property type="protein sequence ID" value="KAK5696761.1"/>
    <property type="molecule type" value="Genomic_DNA"/>
</dbReference>
<feature type="compositionally biased region" description="Basic and acidic residues" evidence="1">
    <location>
        <begin position="234"/>
        <end position="246"/>
    </location>
</feature>
<feature type="compositionally biased region" description="Low complexity" evidence="1">
    <location>
        <begin position="153"/>
        <end position="164"/>
    </location>
</feature>
<organism evidence="3 4">
    <name type="scientific">Elasticomyces elasticus</name>
    <dbReference type="NCBI Taxonomy" id="574655"/>
    <lineage>
        <taxon>Eukaryota</taxon>
        <taxon>Fungi</taxon>
        <taxon>Dikarya</taxon>
        <taxon>Ascomycota</taxon>
        <taxon>Pezizomycotina</taxon>
        <taxon>Dothideomycetes</taxon>
        <taxon>Dothideomycetidae</taxon>
        <taxon>Mycosphaerellales</taxon>
        <taxon>Teratosphaeriaceae</taxon>
        <taxon>Elasticomyces</taxon>
    </lineage>
</organism>
<reference evidence="3" key="1">
    <citation type="submission" date="2023-08" db="EMBL/GenBank/DDBJ databases">
        <title>Black Yeasts Isolated from many extreme environments.</title>
        <authorList>
            <person name="Coleine C."/>
            <person name="Stajich J.E."/>
            <person name="Selbmann L."/>
        </authorList>
    </citation>
    <scope>NUCLEOTIDE SEQUENCE</scope>
    <source>
        <strain evidence="3">CCFEE 5810</strain>
    </source>
</reference>
<sequence>MSAIGADLPPHLLAKRKRQQEESTKDEPTTASGAKRPSSPADGEKRRKVIGPAMPPAPLEDRPSEPPVQPVQSVQPDSDDDDDFGPALPAAASSTTTDHDFRAVTAASLPDAAPEKLRRDDWMTMPPKQDDLAARMDPSKQRARAFNTDKGAKGASAADDSSSAWNETPEQRQKRLRDEMMGVAKPDTQGPPKATASVKHETVDARTKEQIEKARGPSLMDKHKQTTGPEAEDDPSKRAFDREKDMSTGMRIGHAQRKDLLNQAAGFSSKFAGGSYL</sequence>
<proteinExistence type="predicted"/>
<dbReference type="Pfam" id="PF12572">
    <property type="entry name" value="DUF3752"/>
    <property type="match status" value="1"/>
</dbReference>
<evidence type="ECO:0000313" key="3">
    <source>
        <dbReference type="EMBL" id="KAK5696761.1"/>
    </source>
</evidence>
<gene>
    <name evidence="3" type="ORF">LTR97_008065</name>
</gene>